<reference evidence="2 3" key="1">
    <citation type="submission" date="2021-05" db="EMBL/GenBank/DDBJ databases">
        <title>The draft genome of Geobacter pelophilus DSM 12255.</title>
        <authorList>
            <person name="Xu Z."/>
            <person name="Masuda Y."/>
            <person name="Itoh H."/>
            <person name="Senoo K."/>
        </authorList>
    </citation>
    <scope>NUCLEOTIDE SEQUENCE [LARGE SCALE GENOMIC DNA]</scope>
    <source>
        <strain evidence="2 3">DSM 12255</strain>
    </source>
</reference>
<sequence>MATVQISPNSILLSAADVNPLAHPAYQNPSLRIKELNNKAVEQIKTDTLTISQEAIAKSLELSLSEEASGKKGSNEIKDAPKVNQPKSQVSPDVTGKNNSESSMDQVTISKEASLKSALFRSIAEAASVGNPQSSYEKLRL</sequence>
<evidence type="ECO:0000313" key="3">
    <source>
        <dbReference type="Proteomes" id="UP000811899"/>
    </source>
</evidence>
<protein>
    <recommendedName>
        <fullName evidence="4">Killing trait domain-containing protein</fullName>
    </recommendedName>
</protein>
<name>A0AAW4L3R2_9BACT</name>
<evidence type="ECO:0000313" key="2">
    <source>
        <dbReference type="EMBL" id="MBT0664455.1"/>
    </source>
</evidence>
<feature type="compositionally biased region" description="Polar residues" evidence="1">
    <location>
        <begin position="85"/>
        <end position="108"/>
    </location>
</feature>
<dbReference type="RefSeq" id="WP_214171230.1">
    <property type="nucleotide sequence ID" value="NZ_JAHCVJ010000003.1"/>
</dbReference>
<dbReference type="EMBL" id="JAHCVJ010000003">
    <property type="protein sequence ID" value="MBT0664455.1"/>
    <property type="molecule type" value="Genomic_DNA"/>
</dbReference>
<dbReference type="AlphaFoldDB" id="A0AAW4L3R2"/>
<gene>
    <name evidence="2" type="ORF">KI809_09100</name>
</gene>
<evidence type="ECO:0000256" key="1">
    <source>
        <dbReference type="SAM" id="MobiDB-lite"/>
    </source>
</evidence>
<evidence type="ECO:0008006" key="4">
    <source>
        <dbReference type="Google" id="ProtNLM"/>
    </source>
</evidence>
<feature type="compositionally biased region" description="Basic and acidic residues" evidence="1">
    <location>
        <begin position="68"/>
        <end position="81"/>
    </location>
</feature>
<feature type="region of interest" description="Disordered" evidence="1">
    <location>
        <begin position="63"/>
        <end position="108"/>
    </location>
</feature>
<dbReference type="Proteomes" id="UP000811899">
    <property type="component" value="Unassembled WGS sequence"/>
</dbReference>
<proteinExistence type="predicted"/>
<organism evidence="2 3">
    <name type="scientific">Geoanaerobacter pelophilus</name>
    <dbReference type="NCBI Taxonomy" id="60036"/>
    <lineage>
        <taxon>Bacteria</taxon>
        <taxon>Pseudomonadati</taxon>
        <taxon>Thermodesulfobacteriota</taxon>
        <taxon>Desulfuromonadia</taxon>
        <taxon>Geobacterales</taxon>
        <taxon>Geobacteraceae</taxon>
        <taxon>Geoanaerobacter</taxon>
    </lineage>
</organism>
<accession>A0AAW4L3R2</accession>
<keyword evidence="3" id="KW-1185">Reference proteome</keyword>
<comment type="caution">
    <text evidence="2">The sequence shown here is derived from an EMBL/GenBank/DDBJ whole genome shotgun (WGS) entry which is preliminary data.</text>
</comment>